<evidence type="ECO:0000256" key="1">
    <source>
        <dbReference type="SAM" id="MobiDB-lite"/>
    </source>
</evidence>
<dbReference type="Proteomes" id="UP001373496">
    <property type="component" value="Unassembled WGS sequence"/>
</dbReference>
<name>A0ABU8E491_9ACTN</name>
<feature type="region of interest" description="Disordered" evidence="1">
    <location>
        <begin position="1"/>
        <end position="54"/>
    </location>
</feature>
<gene>
    <name evidence="2" type="ORF">UXQ13_07845</name>
</gene>
<sequence length="54" mass="5439">MTHSLVPIDDADDGRSHGSGGPADDGANTAEVLSDGAGEDGEDDTPRDRPESSS</sequence>
<organism evidence="2 3">
    <name type="scientific">Klenkia terrae</name>
    <dbReference type="NCBI Taxonomy" id="1052259"/>
    <lineage>
        <taxon>Bacteria</taxon>
        <taxon>Bacillati</taxon>
        <taxon>Actinomycetota</taxon>
        <taxon>Actinomycetes</taxon>
        <taxon>Geodermatophilales</taxon>
        <taxon>Geodermatophilaceae</taxon>
        <taxon>Klenkia</taxon>
    </lineage>
</organism>
<feature type="compositionally biased region" description="Basic and acidic residues" evidence="1">
    <location>
        <begin position="44"/>
        <end position="54"/>
    </location>
</feature>
<comment type="caution">
    <text evidence="2">The sequence shown here is derived from an EMBL/GenBank/DDBJ whole genome shotgun (WGS) entry which is preliminary data.</text>
</comment>
<keyword evidence="3" id="KW-1185">Reference proteome</keyword>
<dbReference type="RefSeq" id="WP_225234105.1">
    <property type="nucleotide sequence ID" value="NZ_JBAPLV010000006.1"/>
</dbReference>
<protein>
    <submittedName>
        <fullName evidence="2">Uncharacterized protein</fullName>
    </submittedName>
</protein>
<dbReference type="EMBL" id="JBAPLV010000006">
    <property type="protein sequence ID" value="MEI4278375.1"/>
    <property type="molecule type" value="Genomic_DNA"/>
</dbReference>
<accession>A0ABU8E491</accession>
<proteinExistence type="predicted"/>
<reference evidence="2 3" key="1">
    <citation type="submission" date="2024-03" db="EMBL/GenBank/DDBJ databases">
        <title>Draft genome sequence of Klenkia terrae.</title>
        <authorList>
            <person name="Duangmal K."/>
            <person name="Chantavorakit T."/>
        </authorList>
    </citation>
    <scope>NUCLEOTIDE SEQUENCE [LARGE SCALE GENOMIC DNA]</scope>
    <source>
        <strain evidence="2 3">JCM 17786</strain>
    </source>
</reference>
<evidence type="ECO:0000313" key="2">
    <source>
        <dbReference type="EMBL" id="MEI4278375.1"/>
    </source>
</evidence>
<evidence type="ECO:0000313" key="3">
    <source>
        <dbReference type="Proteomes" id="UP001373496"/>
    </source>
</evidence>